<dbReference type="EMBL" id="QTUC01000001">
    <property type="protein sequence ID" value="REF38109.1"/>
    <property type="molecule type" value="Genomic_DNA"/>
</dbReference>
<dbReference type="SUPFAM" id="SSF56801">
    <property type="entry name" value="Acetyl-CoA synthetase-like"/>
    <property type="match status" value="1"/>
</dbReference>
<evidence type="ECO:0000313" key="8">
    <source>
        <dbReference type="Proteomes" id="UP000256485"/>
    </source>
</evidence>
<sequence>MALELVPTRQVVPPDDGRSAHRLGDYARASRDFSWETARRWLAGAPNGGRNIAYEAVDRHAEGDGAQRVAVAYRDATGRPRELTYADARRVTNQFANLLQSLGVAPGEVVASLAGHTVDVVVATIGALKNASVCVALHPCLDPIEIRRRLALARARVLVTTPELYHHVVAHMSPPYLDHVLVTGASTDHVTGAGDSVETHDLRTSLPRMDEDFDIPPTDPDSAALVHFTSGTTGVAKGAVHSHEAVVAYHATAAYALDVTADDVYWCTSHPAEVGGLPYSVIAPLTHGATVVLEDVAGDPRRLYEVVQERRVSVLCTTPSVLARAERAGMGAARAYDVSSLRFVASLGGQLPPALVTWGQEALGRVVHDMWWQTETGVIAISNFASMDVRPGSMGRPVPGVTVGLMTDDADELVSPDDVVIDPDQVGELVVRTDLPSLFIGYLDDYESYDASFAAGWYRTGDLVRRDHDGYYWYVGRGSRGYVTPA</sequence>
<keyword evidence="8" id="KW-1185">Reference proteome</keyword>
<dbReference type="InterPro" id="IPR020845">
    <property type="entry name" value="AMP-binding_CS"/>
</dbReference>
<dbReference type="RefSeq" id="WP_170152661.1">
    <property type="nucleotide sequence ID" value="NZ_QTUC01000001.1"/>
</dbReference>
<organism evidence="7 8">
    <name type="scientific">Thermasporomyces composti</name>
    <dbReference type="NCBI Taxonomy" id="696763"/>
    <lineage>
        <taxon>Bacteria</taxon>
        <taxon>Bacillati</taxon>
        <taxon>Actinomycetota</taxon>
        <taxon>Actinomycetes</taxon>
        <taxon>Propionibacteriales</taxon>
        <taxon>Nocardioidaceae</taxon>
        <taxon>Thermasporomyces</taxon>
    </lineage>
</organism>
<protein>
    <submittedName>
        <fullName evidence="7">Acetyl-CoA synthetase</fullName>
    </submittedName>
</protein>
<dbReference type="GO" id="GO:0015645">
    <property type="term" value="F:fatty acid ligase activity"/>
    <property type="evidence" value="ECO:0007669"/>
    <property type="project" value="TreeGrafter"/>
</dbReference>
<accession>A0A3D9V9E2</accession>
<evidence type="ECO:0000256" key="5">
    <source>
        <dbReference type="SAM" id="MobiDB-lite"/>
    </source>
</evidence>
<evidence type="ECO:0000256" key="1">
    <source>
        <dbReference type="ARBA" id="ARBA00006432"/>
    </source>
</evidence>
<dbReference type="PANTHER" id="PTHR43605:SF10">
    <property type="entry name" value="ACYL-COA SYNTHETASE MEDIUM CHAIN FAMILY MEMBER 3"/>
    <property type="match status" value="1"/>
</dbReference>
<dbReference type="AlphaFoldDB" id="A0A3D9V9E2"/>
<keyword evidence="4" id="KW-0067">ATP-binding</keyword>
<dbReference type="GO" id="GO:0004321">
    <property type="term" value="F:fatty-acyl-CoA synthase activity"/>
    <property type="evidence" value="ECO:0007669"/>
    <property type="project" value="TreeGrafter"/>
</dbReference>
<comment type="similarity">
    <text evidence="1">Belongs to the ATP-dependent AMP-binding enzyme family.</text>
</comment>
<feature type="region of interest" description="Disordered" evidence="5">
    <location>
        <begin position="1"/>
        <end position="22"/>
    </location>
</feature>
<dbReference type="Gene3D" id="3.40.50.12780">
    <property type="entry name" value="N-terminal domain of ligase-like"/>
    <property type="match status" value="1"/>
</dbReference>
<dbReference type="PROSITE" id="PS00455">
    <property type="entry name" value="AMP_BINDING"/>
    <property type="match status" value="1"/>
</dbReference>
<evidence type="ECO:0000256" key="2">
    <source>
        <dbReference type="ARBA" id="ARBA00022598"/>
    </source>
</evidence>
<dbReference type="GO" id="GO:0006637">
    <property type="term" value="P:acyl-CoA metabolic process"/>
    <property type="evidence" value="ECO:0007669"/>
    <property type="project" value="TreeGrafter"/>
</dbReference>
<comment type="caution">
    <text evidence="7">The sequence shown here is derived from an EMBL/GenBank/DDBJ whole genome shotgun (WGS) entry which is preliminary data.</text>
</comment>
<dbReference type="InterPro" id="IPR042099">
    <property type="entry name" value="ANL_N_sf"/>
</dbReference>
<keyword evidence="2" id="KW-0436">Ligase</keyword>
<dbReference type="PANTHER" id="PTHR43605">
    <property type="entry name" value="ACYL-COENZYME A SYNTHETASE"/>
    <property type="match status" value="1"/>
</dbReference>
<reference evidence="7 8" key="1">
    <citation type="submission" date="2018-08" db="EMBL/GenBank/DDBJ databases">
        <title>Sequencing the genomes of 1000 actinobacteria strains.</title>
        <authorList>
            <person name="Klenk H.-P."/>
        </authorList>
    </citation>
    <scope>NUCLEOTIDE SEQUENCE [LARGE SCALE GENOMIC DNA]</scope>
    <source>
        <strain evidence="7 8">DSM 22891</strain>
    </source>
</reference>
<proteinExistence type="inferred from homology"/>
<dbReference type="Pfam" id="PF00501">
    <property type="entry name" value="AMP-binding"/>
    <property type="match status" value="1"/>
</dbReference>
<feature type="domain" description="AMP-dependent synthetase/ligase" evidence="6">
    <location>
        <begin position="59"/>
        <end position="443"/>
    </location>
</feature>
<keyword evidence="3" id="KW-0547">Nucleotide-binding</keyword>
<evidence type="ECO:0000313" key="7">
    <source>
        <dbReference type="EMBL" id="REF38109.1"/>
    </source>
</evidence>
<gene>
    <name evidence="7" type="ORF">DFJ64_3579</name>
</gene>
<name>A0A3D9V9E2_THECX</name>
<dbReference type="GO" id="GO:0005524">
    <property type="term" value="F:ATP binding"/>
    <property type="evidence" value="ECO:0007669"/>
    <property type="project" value="UniProtKB-KW"/>
</dbReference>
<evidence type="ECO:0000256" key="3">
    <source>
        <dbReference type="ARBA" id="ARBA00022741"/>
    </source>
</evidence>
<dbReference type="Proteomes" id="UP000256485">
    <property type="component" value="Unassembled WGS sequence"/>
</dbReference>
<dbReference type="GO" id="GO:0006633">
    <property type="term" value="P:fatty acid biosynthetic process"/>
    <property type="evidence" value="ECO:0007669"/>
    <property type="project" value="TreeGrafter"/>
</dbReference>
<dbReference type="InterPro" id="IPR000873">
    <property type="entry name" value="AMP-dep_synth/lig_dom"/>
</dbReference>
<evidence type="ECO:0000259" key="6">
    <source>
        <dbReference type="Pfam" id="PF00501"/>
    </source>
</evidence>
<evidence type="ECO:0000256" key="4">
    <source>
        <dbReference type="ARBA" id="ARBA00022840"/>
    </source>
</evidence>
<dbReference type="InterPro" id="IPR051087">
    <property type="entry name" value="Mitochondrial_ACSM"/>
</dbReference>